<dbReference type="RefSeq" id="WP_158103506.1">
    <property type="nucleotide sequence ID" value="NZ_JAGIOO010000001.1"/>
</dbReference>
<protein>
    <submittedName>
        <fullName evidence="6">8-oxo-dGTP pyrophosphatase MutT (NUDIX family)</fullName>
    </submittedName>
</protein>
<dbReference type="Pfam" id="PF00293">
    <property type="entry name" value="NUDIX"/>
    <property type="match status" value="1"/>
</dbReference>
<dbReference type="InterPro" id="IPR020084">
    <property type="entry name" value="NUDIX_hydrolase_CS"/>
</dbReference>
<evidence type="ECO:0000256" key="3">
    <source>
        <dbReference type="ARBA" id="ARBA00022801"/>
    </source>
</evidence>
<accession>A0ABS5A930</accession>
<evidence type="ECO:0000259" key="5">
    <source>
        <dbReference type="PROSITE" id="PS51462"/>
    </source>
</evidence>
<dbReference type="EMBL" id="JAGIOO010000001">
    <property type="protein sequence ID" value="MBP2472225.1"/>
    <property type="molecule type" value="Genomic_DNA"/>
</dbReference>
<name>A0ABS5A930_9PSEU</name>
<keyword evidence="3 4" id="KW-0378">Hydrolase</keyword>
<dbReference type="Gene3D" id="3.90.79.10">
    <property type="entry name" value="Nucleoside Triphosphate Pyrophosphohydrolase"/>
    <property type="match status" value="1"/>
</dbReference>
<dbReference type="SUPFAM" id="SSF55811">
    <property type="entry name" value="Nudix"/>
    <property type="match status" value="1"/>
</dbReference>
<organism evidence="6 7">
    <name type="scientific">Crossiella equi</name>
    <dbReference type="NCBI Taxonomy" id="130796"/>
    <lineage>
        <taxon>Bacteria</taxon>
        <taxon>Bacillati</taxon>
        <taxon>Actinomycetota</taxon>
        <taxon>Actinomycetes</taxon>
        <taxon>Pseudonocardiales</taxon>
        <taxon>Pseudonocardiaceae</taxon>
        <taxon>Crossiella</taxon>
    </lineage>
</organism>
<evidence type="ECO:0000256" key="4">
    <source>
        <dbReference type="RuleBase" id="RU003476"/>
    </source>
</evidence>
<dbReference type="PANTHER" id="PTHR43046:SF14">
    <property type="entry name" value="MUTT_NUDIX FAMILY PROTEIN"/>
    <property type="match status" value="1"/>
</dbReference>
<comment type="similarity">
    <text evidence="2 4">Belongs to the Nudix hydrolase family.</text>
</comment>
<dbReference type="PROSITE" id="PS51462">
    <property type="entry name" value="NUDIX"/>
    <property type="match status" value="1"/>
</dbReference>
<evidence type="ECO:0000313" key="7">
    <source>
        <dbReference type="Proteomes" id="UP001519363"/>
    </source>
</evidence>
<dbReference type="CDD" id="cd04678">
    <property type="entry name" value="NUDIX_MTH2_Nudt15"/>
    <property type="match status" value="1"/>
</dbReference>
<dbReference type="PRINTS" id="PR00502">
    <property type="entry name" value="NUDIXFAMILY"/>
</dbReference>
<keyword evidence="7" id="KW-1185">Reference proteome</keyword>
<evidence type="ECO:0000256" key="1">
    <source>
        <dbReference type="ARBA" id="ARBA00001946"/>
    </source>
</evidence>
<comment type="cofactor">
    <cofactor evidence="1">
        <name>Mg(2+)</name>
        <dbReference type="ChEBI" id="CHEBI:18420"/>
    </cofactor>
</comment>
<sequence>MIGVGVVVERDGRLLLGHRVKAGESPTWSLAGGKVDPGESFEQAAVRELREETGLVAQEAEVFALGLTPLPGRSPVWTVGAVVRDVVGDPEVLATHEFASLAWFRPDELPEPLFGPSRFVLDLHRGGPSTAAITTYGLHLPAQH</sequence>
<dbReference type="InterPro" id="IPR000086">
    <property type="entry name" value="NUDIX_hydrolase_dom"/>
</dbReference>
<dbReference type="PROSITE" id="PS00893">
    <property type="entry name" value="NUDIX_BOX"/>
    <property type="match status" value="1"/>
</dbReference>
<dbReference type="InterPro" id="IPR015797">
    <property type="entry name" value="NUDIX_hydrolase-like_dom_sf"/>
</dbReference>
<dbReference type="PANTHER" id="PTHR43046">
    <property type="entry name" value="GDP-MANNOSE MANNOSYL HYDROLASE"/>
    <property type="match status" value="1"/>
</dbReference>
<comment type="caution">
    <text evidence="6">The sequence shown here is derived from an EMBL/GenBank/DDBJ whole genome shotgun (WGS) entry which is preliminary data.</text>
</comment>
<gene>
    <name evidence="6" type="ORF">JOF53_001097</name>
</gene>
<dbReference type="Proteomes" id="UP001519363">
    <property type="component" value="Unassembled WGS sequence"/>
</dbReference>
<reference evidence="6 7" key="1">
    <citation type="submission" date="2021-03" db="EMBL/GenBank/DDBJ databases">
        <title>Sequencing the genomes of 1000 actinobacteria strains.</title>
        <authorList>
            <person name="Klenk H.-P."/>
        </authorList>
    </citation>
    <scope>NUCLEOTIDE SEQUENCE [LARGE SCALE GENOMIC DNA]</scope>
    <source>
        <strain evidence="6 7">DSM 44580</strain>
    </source>
</reference>
<evidence type="ECO:0000313" key="6">
    <source>
        <dbReference type="EMBL" id="MBP2472225.1"/>
    </source>
</evidence>
<proteinExistence type="inferred from homology"/>
<feature type="domain" description="Nudix hydrolase" evidence="5">
    <location>
        <begin position="1"/>
        <end position="125"/>
    </location>
</feature>
<evidence type="ECO:0000256" key="2">
    <source>
        <dbReference type="ARBA" id="ARBA00005582"/>
    </source>
</evidence>
<dbReference type="InterPro" id="IPR020476">
    <property type="entry name" value="Nudix_hydrolase"/>
</dbReference>